<keyword evidence="1" id="KW-0472">Membrane</keyword>
<reference evidence="2" key="1">
    <citation type="submission" date="2018-02" db="EMBL/GenBank/DDBJ databases">
        <title>Rhizophora mucronata_Transcriptome.</title>
        <authorList>
            <person name="Meera S.P."/>
            <person name="Sreeshan A."/>
            <person name="Augustine A."/>
        </authorList>
    </citation>
    <scope>NUCLEOTIDE SEQUENCE</scope>
    <source>
        <tissue evidence="2">Leaf</tissue>
    </source>
</reference>
<dbReference type="AlphaFoldDB" id="A0A2P2K7F2"/>
<feature type="transmembrane region" description="Helical" evidence="1">
    <location>
        <begin position="6"/>
        <end position="24"/>
    </location>
</feature>
<evidence type="ECO:0000313" key="2">
    <source>
        <dbReference type="EMBL" id="MBX01642.1"/>
    </source>
</evidence>
<proteinExistence type="predicted"/>
<keyword evidence="1" id="KW-1133">Transmembrane helix</keyword>
<dbReference type="EMBL" id="GGEC01021158">
    <property type="protein sequence ID" value="MBX01642.1"/>
    <property type="molecule type" value="Transcribed_RNA"/>
</dbReference>
<accession>A0A2P2K7F2</accession>
<sequence>MITWCWLLLNPLVLCLWTFYFLYFSN</sequence>
<protein>
    <submittedName>
        <fullName evidence="2">Uncharacterized protein</fullName>
    </submittedName>
</protein>
<name>A0A2P2K7F2_RHIMU</name>
<organism evidence="2">
    <name type="scientific">Rhizophora mucronata</name>
    <name type="common">Asiatic mangrove</name>
    <dbReference type="NCBI Taxonomy" id="61149"/>
    <lineage>
        <taxon>Eukaryota</taxon>
        <taxon>Viridiplantae</taxon>
        <taxon>Streptophyta</taxon>
        <taxon>Embryophyta</taxon>
        <taxon>Tracheophyta</taxon>
        <taxon>Spermatophyta</taxon>
        <taxon>Magnoliopsida</taxon>
        <taxon>eudicotyledons</taxon>
        <taxon>Gunneridae</taxon>
        <taxon>Pentapetalae</taxon>
        <taxon>rosids</taxon>
        <taxon>fabids</taxon>
        <taxon>Malpighiales</taxon>
        <taxon>Rhizophoraceae</taxon>
        <taxon>Rhizophora</taxon>
    </lineage>
</organism>
<keyword evidence="1" id="KW-0812">Transmembrane</keyword>
<evidence type="ECO:0000256" key="1">
    <source>
        <dbReference type="SAM" id="Phobius"/>
    </source>
</evidence>